<organism evidence="10 11">
    <name type="scientific">Facklamia lactis</name>
    <dbReference type="NCBI Taxonomy" id="2749967"/>
    <lineage>
        <taxon>Bacteria</taxon>
        <taxon>Bacillati</taxon>
        <taxon>Bacillota</taxon>
        <taxon>Bacilli</taxon>
        <taxon>Lactobacillales</taxon>
        <taxon>Aerococcaceae</taxon>
        <taxon>Facklamia</taxon>
    </lineage>
</organism>
<keyword evidence="5" id="KW-0547">Nucleotide-binding</keyword>
<dbReference type="GO" id="GO:0003848">
    <property type="term" value="F:2-amino-4-hydroxy-6-hydroxymethyldihydropteridine diphosphokinase activity"/>
    <property type="evidence" value="ECO:0007669"/>
    <property type="project" value="UniProtKB-EC"/>
</dbReference>
<dbReference type="SUPFAM" id="SSF55083">
    <property type="entry name" value="6-hydroxymethyl-7,8-dihydropterin pyrophosphokinase, HPPK"/>
    <property type="match status" value="1"/>
</dbReference>
<dbReference type="Pfam" id="PF01288">
    <property type="entry name" value="HPPK"/>
    <property type="match status" value="1"/>
</dbReference>
<evidence type="ECO:0000256" key="6">
    <source>
        <dbReference type="ARBA" id="ARBA00022777"/>
    </source>
</evidence>
<comment type="pathway">
    <text evidence="2">Cofactor biosynthesis; tetrahydrofolate biosynthesis; 2-amino-4-hydroxy-6-hydroxymethyl-7,8-dihydropteridine diphosphate from 7,8-dihydroneopterin triphosphate: step 4/4.</text>
</comment>
<evidence type="ECO:0000256" key="8">
    <source>
        <dbReference type="ARBA" id="ARBA00022909"/>
    </source>
</evidence>
<name>A0ABS0LN36_9LACT</name>
<proteinExistence type="predicted"/>
<keyword evidence="11" id="KW-1185">Reference proteome</keyword>
<dbReference type="InterPro" id="IPR035907">
    <property type="entry name" value="Hppk_sf"/>
</dbReference>
<dbReference type="RefSeq" id="WP_197113963.1">
    <property type="nucleotide sequence ID" value="NZ_JACBXQ010000001.1"/>
</dbReference>
<comment type="catalytic activity">
    <reaction evidence="1">
        <text>6-hydroxymethyl-7,8-dihydropterin + ATP = (7,8-dihydropterin-6-yl)methyl diphosphate + AMP + H(+)</text>
        <dbReference type="Rhea" id="RHEA:11412"/>
        <dbReference type="ChEBI" id="CHEBI:15378"/>
        <dbReference type="ChEBI" id="CHEBI:30616"/>
        <dbReference type="ChEBI" id="CHEBI:44841"/>
        <dbReference type="ChEBI" id="CHEBI:72950"/>
        <dbReference type="ChEBI" id="CHEBI:456215"/>
        <dbReference type="EC" id="2.7.6.3"/>
    </reaction>
</comment>
<dbReference type="InterPro" id="IPR000550">
    <property type="entry name" value="Hppk"/>
</dbReference>
<evidence type="ECO:0000256" key="1">
    <source>
        <dbReference type="ARBA" id="ARBA00000198"/>
    </source>
</evidence>
<keyword evidence="4 10" id="KW-0808">Transferase</keyword>
<keyword evidence="7" id="KW-0067">ATP-binding</keyword>
<comment type="caution">
    <text evidence="10">The sequence shown here is derived from an EMBL/GenBank/DDBJ whole genome shotgun (WGS) entry which is preliminary data.</text>
</comment>
<evidence type="ECO:0000256" key="4">
    <source>
        <dbReference type="ARBA" id="ARBA00022679"/>
    </source>
</evidence>
<accession>A0ABS0LN36</accession>
<evidence type="ECO:0000256" key="3">
    <source>
        <dbReference type="ARBA" id="ARBA00013253"/>
    </source>
</evidence>
<evidence type="ECO:0000259" key="9">
    <source>
        <dbReference type="Pfam" id="PF01288"/>
    </source>
</evidence>
<keyword evidence="8" id="KW-0289">Folate biosynthesis</keyword>
<gene>
    <name evidence="10" type="primary">folK</name>
    <name evidence="10" type="ORF">HZY91_01350</name>
</gene>
<evidence type="ECO:0000313" key="10">
    <source>
        <dbReference type="EMBL" id="MBG9985537.1"/>
    </source>
</evidence>
<dbReference type="PANTHER" id="PTHR43071:SF1">
    <property type="entry name" value="2-AMINO-4-HYDROXY-6-HYDROXYMETHYLDIHYDROPTERIDINE PYROPHOSPHOKINASE"/>
    <property type="match status" value="1"/>
</dbReference>
<evidence type="ECO:0000256" key="5">
    <source>
        <dbReference type="ARBA" id="ARBA00022741"/>
    </source>
</evidence>
<evidence type="ECO:0000256" key="2">
    <source>
        <dbReference type="ARBA" id="ARBA00005051"/>
    </source>
</evidence>
<protein>
    <recommendedName>
        <fullName evidence="3">2-amino-4-hydroxy-6-hydroxymethyldihydropteridine diphosphokinase</fullName>
        <ecNumber evidence="3">2.7.6.3</ecNumber>
    </recommendedName>
</protein>
<dbReference type="Proteomes" id="UP000721415">
    <property type="component" value="Unassembled WGS sequence"/>
</dbReference>
<evidence type="ECO:0000256" key="7">
    <source>
        <dbReference type="ARBA" id="ARBA00022840"/>
    </source>
</evidence>
<dbReference type="Gene3D" id="3.30.70.560">
    <property type="entry name" value="7,8-Dihydro-6-hydroxymethylpterin-pyrophosphokinase HPPK"/>
    <property type="match status" value="1"/>
</dbReference>
<dbReference type="NCBIfam" id="TIGR01498">
    <property type="entry name" value="folK"/>
    <property type="match status" value="1"/>
</dbReference>
<evidence type="ECO:0000313" key="11">
    <source>
        <dbReference type="Proteomes" id="UP000721415"/>
    </source>
</evidence>
<feature type="domain" description="7,8-dihydro-6-hydroxymethylpterin-pyrophosphokinase" evidence="9">
    <location>
        <begin position="6"/>
        <end position="133"/>
    </location>
</feature>
<dbReference type="CDD" id="cd00483">
    <property type="entry name" value="HPPK"/>
    <property type="match status" value="1"/>
</dbReference>
<sequence length="169" mass="19409">MEHSVYLSLGSNLGDRFENLSQGQQRLAAHPQIVVQKVSAYYQTSPVGGVVQDDFINQAMLIQTSLSGEELLDYIHEIEAELLRKRVIIWGPRTLDIDILFYDELESDHPDLTLPHPEVFNRLFVLIPLQEIMEKDFIHTEAITEAIAKLEATTDQRIERVDKNDRIKP</sequence>
<dbReference type="EC" id="2.7.6.3" evidence="3"/>
<dbReference type="EMBL" id="JACBXQ010000001">
    <property type="protein sequence ID" value="MBG9985537.1"/>
    <property type="molecule type" value="Genomic_DNA"/>
</dbReference>
<dbReference type="PANTHER" id="PTHR43071">
    <property type="entry name" value="2-AMINO-4-HYDROXY-6-HYDROXYMETHYLDIHYDROPTERIDINE PYROPHOSPHOKINASE"/>
    <property type="match status" value="1"/>
</dbReference>
<reference evidence="10 11" key="1">
    <citation type="submission" date="2020-07" db="EMBL/GenBank/DDBJ databases">
        <title>Facklamia lactis sp. nov., isolated from raw milk.</title>
        <authorList>
            <person name="Doll E.V."/>
            <person name="Huptas C."/>
            <person name="Staib L."/>
            <person name="Wenning M."/>
            <person name="Scherer S."/>
        </authorList>
    </citation>
    <scope>NUCLEOTIDE SEQUENCE [LARGE SCALE GENOMIC DNA]</scope>
    <source>
        <strain evidence="10 11">DSM 111018</strain>
    </source>
</reference>
<keyword evidence="6" id="KW-0418">Kinase</keyword>